<dbReference type="GO" id="GO:0010038">
    <property type="term" value="P:response to metal ion"/>
    <property type="evidence" value="ECO:0007669"/>
    <property type="project" value="InterPro"/>
</dbReference>
<dbReference type="PANTHER" id="PTHR23419">
    <property type="entry name" value="DIVALENT CATION TOLERANCE CUTA-RELATED"/>
    <property type="match status" value="1"/>
</dbReference>
<accession>A0A345UHN7</accession>
<protein>
    <submittedName>
        <fullName evidence="3">Divalent cation tolerance protein</fullName>
    </submittedName>
</protein>
<dbReference type="AlphaFoldDB" id="A0A345UHN7"/>
<evidence type="ECO:0000313" key="3">
    <source>
        <dbReference type="EMBL" id="AXI99988.1"/>
    </source>
</evidence>
<sequence>MEDKFVMLYVTTANVSEAQSIARTLLVHKLIACANILPRVQSLYRMDGVITEDEEAIMLVKTLESKLEEVENRITELHSYTVPCILQISTIRGNDAYINWIHSEITGDTPKPLNLSP</sequence>
<dbReference type="Pfam" id="PF03091">
    <property type="entry name" value="CutA1"/>
    <property type="match status" value="1"/>
</dbReference>
<keyword evidence="4" id="KW-1185">Reference proteome</keyword>
<dbReference type="Gene3D" id="3.30.70.120">
    <property type="match status" value="1"/>
</dbReference>
<organism evidence="3 4">
    <name type="scientific">Cyclonatronum proteinivorum</name>
    <dbReference type="NCBI Taxonomy" id="1457365"/>
    <lineage>
        <taxon>Bacteria</taxon>
        <taxon>Pseudomonadati</taxon>
        <taxon>Balneolota</taxon>
        <taxon>Balneolia</taxon>
        <taxon>Balneolales</taxon>
        <taxon>Cyclonatronaceae</taxon>
        <taxon>Cyclonatronum</taxon>
    </lineage>
</organism>
<gene>
    <name evidence="3" type="ORF">CYPRO_0705</name>
</gene>
<dbReference type="Proteomes" id="UP000254808">
    <property type="component" value="Chromosome"/>
</dbReference>
<dbReference type="PANTHER" id="PTHR23419:SF8">
    <property type="entry name" value="FI09726P"/>
    <property type="match status" value="1"/>
</dbReference>
<comment type="similarity">
    <text evidence="1">Belongs to the CutA family.</text>
</comment>
<proteinExistence type="inferred from homology"/>
<dbReference type="EMBL" id="CP027806">
    <property type="protein sequence ID" value="AXI99988.1"/>
    <property type="molecule type" value="Genomic_DNA"/>
</dbReference>
<dbReference type="GO" id="GO:0005507">
    <property type="term" value="F:copper ion binding"/>
    <property type="evidence" value="ECO:0007669"/>
    <property type="project" value="TreeGrafter"/>
</dbReference>
<reference evidence="3 4" key="1">
    <citation type="submission" date="2018-03" db="EMBL/GenBank/DDBJ databases">
        <title>Phenotypic and genomic properties of Cyclonatronum proteinivorum gen. nov., sp. nov., a haloalkaliphilic bacteroidete from soda lakes possessing Na+-translocating rhodopsin.</title>
        <authorList>
            <person name="Toshchakov S.V."/>
            <person name="Korzhenkov A."/>
            <person name="Samarov N.I."/>
            <person name="Kublanov I.V."/>
            <person name="Muntyan M.S."/>
            <person name="Sorokin D.Y."/>
        </authorList>
    </citation>
    <scope>NUCLEOTIDE SEQUENCE [LARGE SCALE GENOMIC DNA]</scope>
    <source>
        <strain evidence="3 4">Omega</strain>
    </source>
</reference>
<evidence type="ECO:0000256" key="1">
    <source>
        <dbReference type="ARBA" id="ARBA00010169"/>
    </source>
</evidence>
<evidence type="ECO:0000256" key="2">
    <source>
        <dbReference type="SAM" id="Coils"/>
    </source>
</evidence>
<dbReference type="KEGG" id="cprv:CYPRO_0705"/>
<dbReference type="InterPro" id="IPR015867">
    <property type="entry name" value="N-reg_PII/ATP_PRibTrfase_C"/>
</dbReference>
<feature type="coiled-coil region" evidence="2">
    <location>
        <begin position="53"/>
        <end position="80"/>
    </location>
</feature>
<dbReference type="RefSeq" id="WP_114983304.1">
    <property type="nucleotide sequence ID" value="NZ_CP027806.1"/>
</dbReference>
<dbReference type="OrthoDB" id="37622at2"/>
<dbReference type="InterPro" id="IPR004323">
    <property type="entry name" value="Ion_tolerance_CutA"/>
</dbReference>
<evidence type="ECO:0000313" key="4">
    <source>
        <dbReference type="Proteomes" id="UP000254808"/>
    </source>
</evidence>
<dbReference type="InterPro" id="IPR011322">
    <property type="entry name" value="N-reg_PII-like_a/b"/>
</dbReference>
<name>A0A345UHN7_9BACT</name>
<keyword evidence="2" id="KW-0175">Coiled coil</keyword>
<dbReference type="SUPFAM" id="SSF54913">
    <property type="entry name" value="GlnB-like"/>
    <property type="match status" value="1"/>
</dbReference>